<evidence type="ECO:0000256" key="4">
    <source>
        <dbReference type="ARBA" id="ARBA00022737"/>
    </source>
</evidence>
<keyword evidence="8" id="KW-0472">Membrane</keyword>
<keyword evidence="6" id="KW-0067">ATP-binding</keyword>
<keyword evidence="2" id="KW-0813">Transport</keyword>
<dbReference type="EnsemblMetazoa" id="AAEL008386-RB">
    <property type="protein sequence ID" value="AAEL008386-PB"/>
    <property type="gene ID" value="AAEL008386"/>
</dbReference>
<evidence type="ECO:0000256" key="1">
    <source>
        <dbReference type="ARBA" id="ARBA00004141"/>
    </source>
</evidence>
<feature type="domain" description="ABC transporter" evidence="9">
    <location>
        <begin position="518"/>
        <end position="748"/>
    </location>
</feature>
<evidence type="ECO:0000256" key="5">
    <source>
        <dbReference type="ARBA" id="ARBA00022741"/>
    </source>
</evidence>
<dbReference type="PROSITE" id="PS50893">
    <property type="entry name" value="ABC_TRANSPORTER_2"/>
    <property type="match status" value="2"/>
</dbReference>
<evidence type="ECO:0000256" key="2">
    <source>
        <dbReference type="ARBA" id="ARBA00022448"/>
    </source>
</evidence>
<dbReference type="Gene3D" id="3.40.50.300">
    <property type="entry name" value="P-loop containing nucleotide triphosphate hydrolases"/>
    <property type="match status" value="2"/>
</dbReference>
<dbReference type="InterPro" id="IPR056264">
    <property type="entry name" value="R2_ABCA1-4-like"/>
</dbReference>
<dbReference type="GO" id="GO:0016887">
    <property type="term" value="F:ATP hydrolysis activity"/>
    <property type="evidence" value="ECO:0007669"/>
    <property type="project" value="InterPro"/>
</dbReference>
<dbReference type="Pfam" id="PF00005">
    <property type="entry name" value="ABC_tran"/>
    <property type="match status" value="2"/>
</dbReference>
<evidence type="ECO:0000256" key="8">
    <source>
        <dbReference type="ARBA" id="ARBA00023136"/>
    </source>
</evidence>
<evidence type="ECO:0000313" key="11">
    <source>
        <dbReference type="Proteomes" id="UP000008820"/>
    </source>
</evidence>
<dbReference type="FunFam" id="3.40.50.300:FF:000298">
    <property type="entry name" value="ATP-binding cassette sub-family A member 12"/>
    <property type="match status" value="1"/>
</dbReference>
<feature type="domain" description="ABC transporter" evidence="9">
    <location>
        <begin position="1341"/>
        <end position="1571"/>
    </location>
</feature>
<dbReference type="SUPFAM" id="SSF52540">
    <property type="entry name" value="P-loop containing nucleoside triphosphate hydrolases"/>
    <property type="match status" value="2"/>
</dbReference>
<dbReference type="GO" id="GO:0005319">
    <property type="term" value="F:lipid transporter activity"/>
    <property type="evidence" value="ECO:0007669"/>
    <property type="project" value="TreeGrafter"/>
</dbReference>
<name>A0A6I8TAU7_AEDAE</name>
<dbReference type="InterPro" id="IPR026082">
    <property type="entry name" value="ABCA"/>
</dbReference>
<dbReference type="FunCoup" id="A0A6I8TAU7">
    <property type="interactions" value="313"/>
</dbReference>
<dbReference type="Pfam" id="PF12698">
    <property type="entry name" value="ABC2_membrane_3"/>
    <property type="match status" value="2"/>
</dbReference>
<gene>
    <name evidence="10" type="primary">5570567</name>
</gene>
<dbReference type="Proteomes" id="UP000008820">
    <property type="component" value="Chromosome 3"/>
</dbReference>
<accession>A0A6I8TAU7</accession>
<keyword evidence="5" id="KW-0547">Nucleotide-binding</keyword>
<dbReference type="InterPro" id="IPR027417">
    <property type="entry name" value="P-loop_NTPase"/>
</dbReference>
<dbReference type="Pfam" id="PF23321">
    <property type="entry name" value="R1_ABCA1"/>
    <property type="match status" value="1"/>
</dbReference>
<proteinExistence type="predicted"/>
<organism evidence="10 11">
    <name type="scientific">Aedes aegypti</name>
    <name type="common">Yellowfever mosquito</name>
    <name type="synonym">Culex aegypti</name>
    <dbReference type="NCBI Taxonomy" id="7159"/>
    <lineage>
        <taxon>Eukaryota</taxon>
        <taxon>Metazoa</taxon>
        <taxon>Ecdysozoa</taxon>
        <taxon>Arthropoda</taxon>
        <taxon>Hexapoda</taxon>
        <taxon>Insecta</taxon>
        <taxon>Pterygota</taxon>
        <taxon>Neoptera</taxon>
        <taxon>Endopterygota</taxon>
        <taxon>Diptera</taxon>
        <taxon>Nematocera</taxon>
        <taxon>Culicoidea</taxon>
        <taxon>Culicidae</taxon>
        <taxon>Culicinae</taxon>
        <taxon>Aedini</taxon>
        <taxon>Aedes</taxon>
        <taxon>Stegomyia</taxon>
    </lineage>
</organism>
<sequence length="1663" mass="188261">MGTSNWNKLLLLFWKNWTIQKRHYVQTIFEILIPALSCAVLILIRGLVDPVVYREPTVWNALPTDSIEHILPEYNPGIDPPISYVLAYSPECPLVTRLVANAAQQIREPLDIEPFENAFQMENFLRNNNTLVGIEFPDNYRTLNVLPEKVSYSLRFPAEMRTFQDQFSALWANWYTELMFPQFQIAGAKDPDRDDGGYPANYFNESFIAVQSAVDRAILLERDPSIEFTTVFLRRFPYPPYYQDALLAGLENLLPLIIVIAFFYTAINTVKYITVEKERQLKETMKIMGLSSWLHWSAWFVKCILLLMVSISLITALLCANLTTNSELAVFEYSDWSAVWIYLFVFSITSICYCFMMSTMFSKANIAAGLSGLIWFIMIVPYNIVFANYDSIALPAKLALCLFSNSAMSFGFMLMMRHEGTSSGLQWSNLFEPVTVDDDLSVGYTMVMLLVDALLYLLVALYIEKVFPGEFGVGEPWYFLFTKKFWAGKAISSHPISTSCVTDDDALEPEPVDKIAGIQIRNLRKEYDKKKIAVSGLSLNMFEDQITVLLGHNGAGKTTTMSMLTGIFAPTSGTAIINGYDITTDLDSVRGSLGLCPQHNVLFDELTVSEHIEFFARLKGVPKERIKTEIDHYVKILELDDKINSQSHTLSGGMKRKVSVGIALCGGSKVVLCDEPTSGMDPSARRALWDLLIAEKKGRTILLSTHFMDEADILGDRIAIMAVGELKAVGSSFFLKKRFGVGYRLVCVKDEVCNVGNLETLLKKYIPDIECDTDIGTELSFVLNENYTSIFQHMLRDLEDNAERLDVKNYGISLTTLEEVFLKVGSDSYALDKKQITNGRYETAPEPNMASTVRLHEENKSLLNGSRLMINQVRSMFLKKMISTKRSWVQQLVQALIPIYFMVVTVVIVRAFPGLNNLPPLPISVYNYSSTTTVLGIKGEIDDVVEGYEKLFQGYPSNHQLQKTDEDMVDRILSLSNANIGLVNREYMTAATLGGSNHTVWFNPRGFHTAPLGIDLLYNALLKTICTTCDITTVNKPLPYRPNTRFTMLQAGNNLGFQLSFNTGFAMSFIAALYIMFYIKERTSRAKLLQFVSGVNVLTFWIVSFVWDYFTFMITALIYIATLAAFQEEGWSTGEELGRVLLIVCVFGLAFLPITYLFSFWFEVPSTGFVKMMLMNLFSGSIFFTAVFLLKFETFDLEDVANILEWIFMIFPLFSLSQGLSNVNMQVTTKLICNQQCAAIPFCTESLICQQFPTCCDTDIFTWNTKGVNRQLAYMIAVGFIAFVALIAVELRVFQRIWNRRYHKDRKILPNAEITEMDNDVYNEKQRVSRMSKREILDTNLVVQDLTKYYKRFLAVNQLSVSVDTSDCFGLLGVNGAGKTSTFKMLTGDESISSGQAWVKGINLKSNMNEVHKHIGYCPQFDAVLEDLTGRETMKIFALIRGIPDESIKYASEKLAMELNFMQHIDKRIKEYSGGNKRKLSTALALLANPTVVYLDEPTTGMDPGAKRQLWNVILNVKKSGKSIVLTSHSMEECEALCTRLAIMVNGEFKCIGSTQHLKNKFSKGYFLTVKIKKSALQVNNTHGRQAVKTYIMDHFEGAMLREEHQDSLTFHIAQSSMKWSTMFGLMETAKQMLEIEDYALGQTSLEQVFLFFTKYQRLTDDN</sequence>
<evidence type="ECO:0000313" key="10">
    <source>
        <dbReference type="EnsemblMetazoa" id="AAEL008386-PB"/>
    </source>
</evidence>
<protein>
    <recommendedName>
        <fullName evidence="9">ABC transporter domain-containing protein</fullName>
    </recommendedName>
</protein>
<dbReference type="InterPro" id="IPR017871">
    <property type="entry name" value="ABC_transporter-like_CS"/>
</dbReference>
<evidence type="ECO:0000256" key="7">
    <source>
        <dbReference type="ARBA" id="ARBA00022989"/>
    </source>
</evidence>
<evidence type="ECO:0000256" key="6">
    <source>
        <dbReference type="ARBA" id="ARBA00022840"/>
    </source>
</evidence>
<dbReference type="InParanoid" id="A0A6I8TAU7"/>
<keyword evidence="7" id="KW-1133">Transmembrane helix</keyword>
<dbReference type="GO" id="GO:0005524">
    <property type="term" value="F:ATP binding"/>
    <property type="evidence" value="ECO:0007669"/>
    <property type="project" value="UniProtKB-KW"/>
</dbReference>
<dbReference type="PANTHER" id="PTHR19229:SF250">
    <property type="entry name" value="ABC TRANSPORTER DOMAIN-CONTAINING PROTEIN-RELATED"/>
    <property type="match status" value="1"/>
</dbReference>
<dbReference type="SMART" id="SM00382">
    <property type="entry name" value="AAA"/>
    <property type="match status" value="2"/>
</dbReference>
<reference evidence="10 11" key="1">
    <citation type="submission" date="2017-06" db="EMBL/GenBank/DDBJ databases">
        <title>Aedes aegypti genome working group (AGWG) sequencing and assembly.</title>
        <authorList>
            <consortium name="Aedes aegypti Genome Working Group (AGWG)"/>
            <person name="Matthews B.J."/>
        </authorList>
    </citation>
    <scope>NUCLEOTIDE SEQUENCE [LARGE SCALE GENOMIC DNA]</scope>
    <source>
        <strain evidence="10 11">LVP_AGWG</strain>
    </source>
</reference>
<dbReference type="InterPro" id="IPR003593">
    <property type="entry name" value="AAA+_ATPase"/>
</dbReference>
<dbReference type="CDD" id="cd03263">
    <property type="entry name" value="ABC_subfamily_A"/>
    <property type="match status" value="2"/>
</dbReference>
<dbReference type="FunFam" id="3.40.50.300:FF:000327">
    <property type="entry name" value="ATP-binding cassette sub-family A member 3"/>
    <property type="match status" value="1"/>
</dbReference>
<keyword evidence="11" id="KW-1185">Reference proteome</keyword>
<dbReference type="PANTHER" id="PTHR19229">
    <property type="entry name" value="ATP-BINDING CASSETTE TRANSPORTER SUBFAMILY A ABCA"/>
    <property type="match status" value="1"/>
</dbReference>
<keyword evidence="4" id="KW-0677">Repeat</keyword>
<dbReference type="InterPro" id="IPR003439">
    <property type="entry name" value="ABC_transporter-like_ATP-bd"/>
</dbReference>
<dbReference type="PROSITE" id="PS00211">
    <property type="entry name" value="ABC_TRANSPORTER_1"/>
    <property type="match status" value="1"/>
</dbReference>
<evidence type="ECO:0000256" key="3">
    <source>
        <dbReference type="ARBA" id="ARBA00022692"/>
    </source>
</evidence>
<evidence type="ECO:0000259" key="9">
    <source>
        <dbReference type="PROSITE" id="PS50893"/>
    </source>
</evidence>
<dbReference type="OrthoDB" id="6512918at2759"/>
<dbReference type="GO" id="GO:0140359">
    <property type="term" value="F:ABC-type transporter activity"/>
    <property type="evidence" value="ECO:0007669"/>
    <property type="project" value="InterPro"/>
</dbReference>
<comment type="subcellular location">
    <subcellularLocation>
        <location evidence="1">Membrane</location>
        <topology evidence="1">Multi-pass membrane protein</topology>
    </subcellularLocation>
</comment>
<keyword evidence="3" id="KW-0812">Transmembrane</keyword>
<reference evidence="10" key="2">
    <citation type="submission" date="2020-05" db="UniProtKB">
        <authorList>
            <consortium name="EnsemblMetazoa"/>
        </authorList>
    </citation>
    <scope>IDENTIFICATION</scope>
    <source>
        <strain evidence="10">LVP_AGWG</strain>
    </source>
</reference>
<dbReference type="InterPro" id="IPR013525">
    <property type="entry name" value="ABC2_TM"/>
</dbReference>
<dbReference type="GO" id="GO:0016020">
    <property type="term" value="C:membrane"/>
    <property type="evidence" value="ECO:0007669"/>
    <property type="project" value="UniProtKB-SubCell"/>
</dbReference>